<dbReference type="OrthoDB" id="552473at2759"/>
<dbReference type="EMBL" id="PGGS01000259">
    <property type="protein sequence ID" value="PNH06102.1"/>
    <property type="molecule type" value="Genomic_DNA"/>
</dbReference>
<keyword evidence="3" id="KW-0862">Zinc</keyword>
<dbReference type="GO" id="GO:0008270">
    <property type="term" value="F:zinc ion binding"/>
    <property type="evidence" value="ECO:0007669"/>
    <property type="project" value="UniProtKB-KW"/>
</dbReference>
<keyword evidence="1" id="KW-0479">Metal-binding</keyword>
<dbReference type="Proteomes" id="UP000236333">
    <property type="component" value="Unassembled WGS sequence"/>
</dbReference>
<accession>A0A2J8A0Q8</accession>
<keyword evidence="2 4" id="KW-0863">Zinc-finger</keyword>
<dbReference type="PROSITE" id="PS50865">
    <property type="entry name" value="ZF_MYND_2"/>
    <property type="match status" value="1"/>
</dbReference>
<name>A0A2J8A0Q8_9CHLO</name>
<evidence type="ECO:0000256" key="1">
    <source>
        <dbReference type="ARBA" id="ARBA00022723"/>
    </source>
</evidence>
<evidence type="ECO:0000313" key="6">
    <source>
        <dbReference type="EMBL" id="PNH06102.1"/>
    </source>
</evidence>
<gene>
    <name evidence="6" type="ORF">TSOC_007585</name>
</gene>
<feature type="domain" description="MYND-type" evidence="5">
    <location>
        <begin position="371"/>
        <end position="416"/>
    </location>
</feature>
<dbReference type="SUPFAM" id="SSF144232">
    <property type="entry name" value="HIT/MYND zinc finger-like"/>
    <property type="match status" value="1"/>
</dbReference>
<evidence type="ECO:0000256" key="3">
    <source>
        <dbReference type="ARBA" id="ARBA00022833"/>
    </source>
</evidence>
<comment type="caution">
    <text evidence="6">The sequence shown here is derived from an EMBL/GenBank/DDBJ whole genome shotgun (WGS) entry which is preliminary data.</text>
</comment>
<reference evidence="6 7" key="1">
    <citation type="journal article" date="2017" name="Mol. Biol. Evol.">
        <title>The 4-celled Tetrabaena socialis nuclear genome reveals the essential components for genetic control of cell number at the origin of multicellularity in the volvocine lineage.</title>
        <authorList>
            <person name="Featherston J."/>
            <person name="Arakaki Y."/>
            <person name="Hanschen E.R."/>
            <person name="Ferris P.J."/>
            <person name="Michod R.E."/>
            <person name="Olson B.J.S.C."/>
            <person name="Nozaki H."/>
            <person name="Durand P.M."/>
        </authorList>
    </citation>
    <scope>NUCLEOTIDE SEQUENCE [LARGE SCALE GENOMIC DNA]</scope>
    <source>
        <strain evidence="6 7">NIES-571</strain>
    </source>
</reference>
<keyword evidence="7" id="KW-1185">Reference proteome</keyword>
<dbReference type="AlphaFoldDB" id="A0A2J8A0Q8"/>
<dbReference type="Gene3D" id="6.10.140.2220">
    <property type="match status" value="1"/>
</dbReference>
<evidence type="ECO:0000313" key="7">
    <source>
        <dbReference type="Proteomes" id="UP000236333"/>
    </source>
</evidence>
<evidence type="ECO:0000259" key="5">
    <source>
        <dbReference type="PROSITE" id="PS50865"/>
    </source>
</evidence>
<organism evidence="6 7">
    <name type="scientific">Tetrabaena socialis</name>
    <dbReference type="NCBI Taxonomy" id="47790"/>
    <lineage>
        <taxon>Eukaryota</taxon>
        <taxon>Viridiplantae</taxon>
        <taxon>Chlorophyta</taxon>
        <taxon>core chlorophytes</taxon>
        <taxon>Chlorophyceae</taxon>
        <taxon>CS clade</taxon>
        <taxon>Chlamydomonadales</taxon>
        <taxon>Tetrabaenaceae</taxon>
        <taxon>Tetrabaena</taxon>
    </lineage>
</organism>
<dbReference type="InterPro" id="IPR002893">
    <property type="entry name" value="Znf_MYND"/>
</dbReference>
<evidence type="ECO:0000256" key="4">
    <source>
        <dbReference type="PROSITE-ProRule" id="PRU00134"/>
    </source>
</evidence>
<evidence type="ECO:0000256" key="2">
    <source>
        <dbReference type="ARBA" id="ARBA00022771"/>
    </source>
</evidence>
<sequence length="421" mass="41718">MLLWLAAVVAEERHGSPAAAEQSAAAAAADSAVRTDGRMVPAAAAAPASGSSSDEGSAAAAAPDAALGAAPAAAAATAAAAAALPPPPPPALSGPSRQLLLMVGRAVRQWLPALSQLAVTQGSTQPVEPASSSQPAGVIAAAHVLRWVPALVHAAAQQQAGSEQGPDAGAVWLQGPVPDAARCADATAPGCYGGRGPTAASWRSLLLVDVGVVGLLGRTLRQLGLAGEDERGSGHEGPRVRFKTKRLHEACVALECVAAAFPREVAAALADGRLPRLHRDPDVLMGGADAARLFPERRQQRERLLSALSALGGAATAAAAGAPPAGAVGAAAGLLPDPCVGDGAAPASAVGALLLAAAPGAWDALLPTCSNPLCANLAGDSEADLRLRACGVCGRARYCCAECQRAHWRTGHKAVCAQPGS</sequence>
<proteinExistence type="predicted"/>
<protein>
    <recommendedName>
        <fullName evidence="5">MYND-type domain-containing protein</fullName>
    </recommendedName>
</protein>
<dbReference type="Pfam" id="PF01753">
    <property type="entry name" value="zf-MYND"/>
    <property type="match status" value="1"/>
</dbReference>